<evidence type="ECO:0000313" key="2">
    <source>
        <dbReference type="EMBL" id="KAK3943717.1"/>
    </source>
</evidence>
<proteinExistence type="predicted"/>
<keyword evidence="1" id="KW-0472">Membrane</keyword>
<dbReference type="EMBL" id="MU853764">
    <property type="protein sequence ID" value="KAK3943717.1"/>
    <property type="molecule type" value="Genomic_DNA"/>
</dbReference>
<dbReference type="Proteomes" id="UP001303473">
    <property type="component" value="Unassembled WGS sequence"/>
</dbReference>
<keyword evidence="3" id="KW-1185">Reference proteome</keyword>
<gene>
    <name evidence="2" type="ORF">QBC46DRAFT_376937</name>
</gene>
<organism evidence="2 3">
    <name type="scientific">Diplogelasinospora grovesii</name>
    <dbReference type="NCBI Taxonomy" id="303347"/>
    <lineage>
        <taxon>Eukaryota</taxon>
        <taxon>Fungi</taxon>
        <taxon>Dikarya</taxon>
        <taxon>Ascomycota</taxon>
        <taxon>Pezizomycotina</taxon>
        <taxon>Sordariomycetes</taxon>
        <taxon>Sordariomycetidae</taxon>
        <taxon>Sordariales</taxon>
        <taxon>Diplogelasinosporaceae</taxon>
        <taxon>Diplogelasinospora</taxon>
    </lineage>
</organism>
<keyword evidence="1" id="KW-0812">Transmembrane</keyword>
<comment type="caution">
    <text evidence="2">The sequence shown here is derived from an EMBL/GenBank/DDBJ whole genome shotgun (WGS) entry which is preliminary data.</text>
</comment>
<reference evidence="3" key="1">
    <citation type="journal article" date="2023" name="Mol. Phylogenet. Evol.">
        <title>Genome-scale phylogeny and comparative genomics of the fungal order Sordariales.</title>
        <authorList>
            <person name="Hensen N."/>
            <person name="Bonometti L."/>
            <person name="Westerberg I."/>
            <person name="Brannstrom I.O."/>
            <person name="Guillou S."/>
            <person name="Cros-Aarteil S."/>
            <person name="Calhoun S."/>
            <person name="Haridas S."/>
            <person name="Kuo A."/>
            <person name="Mondo S."/>
            <person name="Pangilinan J."/>
            <person name="Riley R."/>
            <person name="LaButti K."/>
            <person name="Andreopoulos B."/>
            <person name="Lipzen A."/>
            <person name="Chen C."/>
            <person name="Yan M."/>
            <person name="Daum C."/>
            <person name="Ng V."/>
            <person name="Clum A."/>
            <person name="Steindorff A."/>
            <person name="Ohm R.A."/>
            <person name="Martin F."/>
            <person name="Silar P."/>
            <person name="Natvig D.O."/>
            <person name="Lalanne C."/>
            <person name="Gautier V."/>
            <person name="Ament-Velasquez S.L."/>
            <person name="Kruys A."/>
            <person name="Hutchinson M.I."/>
            <person name="Powell A.J."/>
            <person name="Barry K."/>
            <person name="Miller A.N."/>
            <person name="Grigoriev I.V."/>
            <person name="Debuchy R."/>
            <person name="Gladieux P."/>
            <person name="Hiltunen Thoren M."/>
            <person name="Johannesson H."/>
        </authorList>
    </citation>
    <scope>NUCLEOTIDE SEQUENCE [LARGE SCALE GENOMIC DNA]</scope>
    <source>
        <strain evidence="3">CBS 340.73</strain>
    </source>
</reference>
<feature type="transmembrane region" description="Helical" evidence="1">
    <location>
        <begin position="50"/>
        <end position="72"/>
    </location>
</feature>
<accession>A0AAN6NDD1</accession>
<keyword evidence="1" id="KW-1133">Transmembrane helix</keyword>
<protein>
    <submittedName>
        <fullName evidence="2">Uncharacterized protein</fullName>
    </submittedName>
</protein>
<name>A0AAN6NDD1_9PEZI</name>
<feature type="transmembrane region" description="Helical" evidence="1">
    <location>
        <begin position="12"/>
        <end position="30"/>
    </location>
</feature>
<dbReference type="AlphaFoldDB" id="A0AAN6NDD1"/>
<evidence type="ECO:0000313" key="3">
    <source>
        <dbReference type="Proteomes" id="UP001303473"/>
    </source>
</evidence>
<evidence type="ECO:0000256" key="1">
    <source>
        <dbReference type="SAM" id="Phobius"/>
    </source>
</evidence>
<sequence length="77" mass="8546">MICSLARSRARASRLHCSFVSALFFILVYYCVLFDNLLVRLPPPPFPPGVFQLLVKRVALTISLSPATLLAYHISGP</sequence>